<dbReference type="EMBL" id="CAXAMM010004213">
    <property type="protein sequence ID" value="CAK9002834.1"/>
    <property type="molecule type" value="Genomic_DNA"/>
</dbReference>
<proteinExistence type="predicted"/>
<protein>
    <submittedName>
        <fullName evidence="1">Uncharacterized protein</fullName>
    </submittedName>
</protein>
<sequence length="69" mass="7733">MQQTFCLTIEGLVSRWTVCQWLQSCYEGTWSTTSILKTRAYALAVHGGESLPQISRSRDPGTENAHSSR</sequence>
<keyword evidence="3" id="KW-1185">Reference proteome</keyword>
<comment type="caution">
    <text evidence="1">The sequence shown here is derived from an EMBL/GenBank/DDBJ whole genome shotgun (WGS) entry which is preliminary data.</text>
</comment>
<dbReference type="Proteomes" id="UP001642464">
    <property type="component" value="Unassembled WGS sequence"/>
</dbReference>
<accession>A0ABP0IMW9</accession>
<evidence type="ECO:0000313" key="2">
    <source>
        <dbReference type="EMBL" id="CAK9002834.1"/>
    </source>
</evidence>
<name>A0ABP0IMW9_9DINO</name>
<organism evidence="1 3">
    <name type="scientific">Durusdinium trenchii</name>
    <dbReference type="NCBI Taxonomy" id="1381693"/>
    <lineage>
        <taxon>Eukaryota</taxon>
        <taxon>Sar</taxon>
        <taxon>Alveolata</taxon>
        <taxon>Dinophyceae</taxon>
        <taxon>Suessiales</taxon>
        <taxon>Symbiodiniaceae</taxon>
        <taxon>Durusdinium</taxon>
    </lineage>
</organism>
<evidence type="ECO:0000313" key="1">
    <source>
        <dbReference type="EMBL" id="CAK9002725.1"/>
    </source>
</evidence>
<reference evidence="1 3" key="1">
    <citation type="submission" date="2024-02" db="EMBL/GenBank/DDBJ databases">
        <authorList>
            <person name="Chen Y."/>
            <person name="Shah S."/>
            <person name="Dougan E. K."/>
            <person name="Thang M."/>
            <person name="Chan C."/>
        </authorList>
    </citation>
    <scope>NUCLEOTIDE SEQUENCE [LARGE SCALE GENOMIC DNA]</scope>
</reference>
<gene>
    <name evidence="1" type="ORF">SCF082_LOCUS7460</name>
    <name evidence="2" type="ORF">SCF082_LOCUS7493</name>
</gene>
<dbReference type="EMBL" id="CAXAMM010004191">
    <property type="protein sequence ID" value="CAK9002725.1"/>
    <property type="molecule type" value="Genomic_DNA"/>
</dbReference>
<evidence type="ECO:0000313" key="3">
    <source>
        <dbReference type="Proteomes" id="UP001642464"/>
    </source>
</evidence>